<dbReference type="InterPro" id="IPR027417">
    <property type="entry name" value="P-loop_NTPase"/>
</dbReference>
<dbReference type="Pfam" id="PF13432">
    <property type="entry name" value="TPR_16"/>
    <property type="match status" value="1"/>
</dbReference>
<dbReference type="SUPFAM" id="SSF48452">
    <property type="entry name" value="TPR-like"/>
    <property type="match status" value="1"/>
</dbReference>
<gene>
    <name evidence="4" type="ORF">MPL1032_190073</name>
</gene>
<dbReference type="EMBL" id="CCND01000011">
    <property type="protein sequence ID" value="CDX54426.1"/>
    <property type="molecule type" value="Genomic_DNA"/>
</dbReference>
<dbReference type="InterPro" id="IPR026634">
    <property type="entry name" value="TPST-like"/>
</dbReference>
<dbReference type="InterPro" id="IPR011990">
    <property type="entry name" value="TPR-like_helical_dom_sf"/>
</dbReference>
<dbReference type="Gene3D" id="3.40.50.300">
    <property type="entry name" value="P-loop containing nucleotide triphosphate hydrolases"/>
    <property type="match status" value="1"/>
</dbReference>
<sequence length="544" mass="60232">MQKGNNFPLDRLIAEARRLHLAGDFGRARATAEAALRSAPKNLQALEVIALAEMEHGDLAEAVRLLKRIAKELPGSAEAQYNLALAYRYSGRLELAASGFNLALKLNPGLGRARAELANTYANLGQFDNLARACRTMIEINPNDPRPYSHLAFNLPEALSDQDFALMRKVAGDPKVPQGTRTNFLFSIAEILRRRGMHDESFAALKEANDLTVSTLRDAAAPTSAIAPAGEKPRLTTPEAAATTHTLVCNYVRDLFTPQFMTRFGGHGERSRVPLFIVGMPRSGSTLVEQILASHPGVFGAGEIPDLSILTNMRWPYGGPSSDGGKRPEEPPAPVSTYFRDIGREYLARLRKIDARASVIVNKMLGNYVHVGMIDLCLPDAIIIDIRRDAVDNCLACYQRQFRTGHEFTYDLAALGAQYRRYVAVMDHWDRVLPGRVLRVAYEELVSDPEPQIRRLLDHCGLPWNDEVMRFHENARPVRTASLSQVRRPISTASVTKWKPYAHHLGPLFESLGELAPALSGHPASPPAVERVQQQETPQSSRRS</sequence>
<evidence type="ECO:0000256" key="3">
    <source>
        <dbReference type="SAM" id="MobiDB-lite"/>
    </source>
</evidence>
<name>A0A0K2VUK3_MESPL</name>
<feature type="compositionally biased region" description="Polar residues" evidence="3">
    <location>
        <begin position="532"/>
        <end position="544"/>
    </location>
</feature>
<evidence type="ECO:0000313" key="4">
    <source>
        <dbReference type="EMBL" id="CDX54426.1"/>
    </source>
</evidence>
<evidence type="ECO:0000256" key="2">
    <source>
        <dbReference type="PROSITE-ProRule" id="PRU00339"/>
    </source>
</evidence>
<feature type="region of interest" description="Disordered" evidence="3">
    <location>
        <begin position="517"/>
        <end position="544"/>
    </location>
</feature>
<evidence type="ECO:0000256" key="1">
    <source>
        <dbReference type="ARBA" id="ARBA00022679"/>
    </source>
</evidence>
<dbReference type="SMART" id="SM00028">
    <property type="entry name" value="TPR"/>
    <property type="match status" value="4"/>
</dbReference>
<dbReference type="Proteomes" id="UP000182888">
    <property type="component" value="Unassembled WGS sequence"/>
</dbReference>
<keyword evidence="2" id="KW-0802">TPR repeat</keyword>
<dbReference type="GO" id="GO:0008476">
    <property type="term" value="F:protein-tyrosine sulfotransferase activity"/>
    <property type="evidence" value="ECO:0007669"/>
    <property type="project" value="InterPro"/>
</dbReference>
<reference evidence="5" key="1">
    <citation type="submission" date="2014-08" db="EMBL/GenBank/DDBJ databases">
        <authorList>
            <person name="Edwards T."/>
        </authorList>
    </citation>
    <scope>NUCLEOTIDE SEQUENCE [LARGE SCALE GENOMIC DNA]</scope>
</reference>
<dbReference type="PANTHER" id="PTHR12788">
    <property type="entry name" value="PROTEIN-TYROSINE SULFOTRANSFERASE 2"/>
    <property type="match status" value="1"/>
</dbReference>
<proteinExistence type="predicted"/>
<evidence type="ECO:0000313" key="5">
    <source>
        <dbReference type="Proteomes" id="UP000182888"/>
    </source>
</evidence>
<protein>
    <submittedName>
        <fullName evidence="4">Uncharacterized protein</fullName>
    </submittedName>
</protein>
<keyword evidence="1" id="KW-0808">Transferase</keyword>
<dbReference type="InterPro" id="IPR019734">
    <property type="entry name" value="TPR_rpt"/>
</dbReference>
<dbReference type="SUPFAM" id="SSF52540">
    <property type="entry name" value="P-loop containing nucleoside triphosphate hydrolases"/>
    <property type="match status" value="1"/>
</dbReference>
<dbReference type="Gene3D" id="1.25.40.10">
    <property type="entry name" value="Tetratricopeptide repeat domain"/>
    <property type="match status" value="1"/>
</dbReference>
<dbReference type="Pfam" id="PF13469">
    <property type="entry name" value="Sulfotransfer_3"/>
    <property type="match status" value="1"/>
</dbReference>
<dbReference type="AlphaFoldDB" id="A0A0K2VUK3"/>
<organism evidence="4 5">
    <name type="scientific">Mesorhizobium plurifarium</name>
    <dbReference type="NCBI Taxonomy" id="69974"/>
    <lineage>
        <taxon>Bacteria</taxon>
        <taxon>Pseudomonadati</taxon>
        <taxon>Pseudomonadota</taxon>
        <taxon>Alphaproteobacteria</taxon>
        <taxon>Hyphomicrobiales</taxon>
        <taxon>Phyllobacteriaceae</taxon>
        <taxon>Mesorhizobium</taxon>
    </lineage>
</organism>
<dbReference type="PROSITE" id="PS50005">
    <property type="entry name" value="TPR"/>
    <property type="match status" value="1"/>
</dbReference>
<feature type="repeat" description="TPR" evidence="2">
    <location>
        <begin position="77"/>
        <end position="110"/>
    </location>
</feature>
<dbReference type="PANTHER" id="PTHR12788:SF10">
    <property type="entry name" value="PROTEIN-TYROSINE SULFOTRANSFERASE"/>
    <property type="match status" value="1"/>
</dbReference>
<accession>A0A0K2VUK3</accession>